<dbReference type="AlphaFoldDB" id="A0AAV7F9T7"/>
<dbReference type="EMBL" id="JAINDJ010000002">
    <property type="protein sequence ID" value="KAG9457693.1"/>
    <property type="molecule type" value="Genomic_DNA"/>
</dbReference>
<name>A0AAV7F9T7_ARIFI</name>
<evidence type="ECO:0000256" key="2">
    <source>
        <dbReference type="SAM" id="Phobius"/>
    </source>
</evidence>
<comment type="caution">
    <text evidence="3">The sequence shown here is derived from an EMBL/GenBank/DDBJ whole genome shotgun (WGS) entry which is preliminary data.</text>
</comment>
<feature type="transmembrane region" description="Helical" evidence="2">
    <location>
        <begin position="130"/>
        <end position="157"/>
    </location>
</feature>
<proteinExistence type="predicted"/>
<reference evidence="3 4" key="1">
    <citation type="submission" date="2021-07" db="EMBL/GenBank/DDBJ databases">
        <title>The Aristolochia fimbriata genome: insights into angiosperm evolution, floral development and chemical biosynthesis.</title>
        <authorList>
            <person name="Jiao Y."/>
        </authorList>
    </citation>
    <scope>NUCLEOTIDE SEQUENCE [LARGE SCALE GENOMIC DNA]</scope>
    <source>
        <strain evidence="3">IBCAS-2021</strain>
        <tissue evidence="3">Leaf</tissue>
    </source>
</reference>
<dbReference type="PANTHER" id="PTHR35508:SF1">
    <property type="entry name" value="VOLTAGE-DEPENDENT L-TYPE CALCIUM CHANNEL SUBUNIT"/>
    <property type="match status" value="1"/>
</dbReference>
<dbReference type="Proteomes" id="UP000825729">
    <property type="component" value="Unassembled WGS sequence"/>
</dbReference>
<gene>
    <name evidence="3" type="ORF">H6P81_002201</name>
</gene>
<feature type="region of interest" description="Disordered" evidence="1">
    <location>
        <begin position="1"/>
        <end position="26"/>
    </location>
</feature>
<protein>
    <submittedName>
        <fullName evidence="3">Uncharacterized protein</fullName>
    </submittedName>
</protein>
<evidence type="ECO:0000313" key="4">
    <source>
        <dbReference type="Proteomes" id="UP000825729"/>
    </source>
</evidence>
<accession>A0AAV7F9T7</accession>
<dbReference type="PANTHER" id="PTHR35508">
    <property type="entry name" value="VOLTAGE-DEPENDENT L-TYPE CALCIUM CHANNEL SUBUNIT"/>
    <property type="match status" value="1"/>
</dbReference>
<keyword evidence="2" id="KW-0812">Transmembrane</keyword>
<feature type="compositionally biased region" description="Basic and acidic residues" evidence="1">
    <location>
        <begin position="16"/>
        <end position="25"/>
    </location>
</feature>
<evidence type="ECO:0000313" key="3">
    <source>
        <dbReference type="EMBL" id="KAG9457693.1"/>
    </source>
</evidence>
<feature type="transmembrane region" description="Helical" evidence="2">
    <location>
        <begin position="98"/>
        <end position="124"/>
    </location>
</feature>
<feature type="transmembrane region" description="Helical" evidence="2">
    <location>
        <begin position="164"/>
        <end position="192"/>
    </location>
</feature>
<keyword evidence="2" id="KW-0472">Membrane</keyword>
<keyword evidence="4" id="KW-1185">Reference proteome</keyword>
<organism evidence="3 4">
    <name type="scientific">Aristolochia fimbriata</name>
    <name type="common">White veined hardy Dutchman's pipe vine</name>
    <dbReference type="NCBI Taxonomy" id="158543"/>
    <lineage>
        <taxon>Eukaryota</taxon>
        <taxon>Viridiplantae</taxon>
        <taxon>Streptophyta</taxon>
        <taxon>Embryophyta</taxon>
        <taxon>Tracheophyta</taxon>
        <taxon>Spermatophyta</taxon>
        <taxon>Magnoliopsida</taxon>
        <taxon>Magnoliidae</taxon>
        <taxon>Piperales</taxon>
        <taxon>Aristolochiaceae</taxon>
        <taxon>Aristolochia</taxon>
    </lineage>
</organism>
<keyword evidence="2" id="KW-1133">Transmembrane helix</keyword>
<feature type="region of interest" description="Disordered" evidence="1">
    <location>
        <begin position="232"/>
        <end position="253"/>
    </location>
</feature>
<sequence length="253" mass="27136">MAEADERTSRANGESEGQKPVHQVEIEEMESEESLYGALHRLVSQILFPDTDAADSSSSIFQRIKTSVSDNASSVRKGSKNSTRKLLSWTRRGSPLRALLVISVGTITSLALTGLLVFMFFFLAATANAIIISLLISLAAAGGFLALFFACVASVYIAAMSLAFFVISTATISTIIAVLIATGWIGFLWAVWLAAKKSIDVTKHSLSVTGSALSAYSSARYNRNQGFENLSPRSSHAHSFEPEKLGPDPVAKL</sequence>
<evidence type="ECO:0000256" key="1">
    <source>
        <dbReference type="SAM" id="MobiDB-lite"/>
    </source>
</evidence>